<sequence length="99" mass="11565">MLWTSTVETLWRGAFQTSWTHMNKIGCFELEEDVVHEENKKDKEGDKDNKGRDDTQNGGANYILASAFSPSGEFFVICDNRKQLHLFQTRPKWQLLSRR</sequence>
<evidence type="ECO:0000313" key="2">
    <source>
        <dbReference type="EMBL" id="KAL3842233.1"/>
    </source>
</evidence>
<dbReference type="Proteomes" id="UP001634394">
    <property type="component" value="Unassembled WGS sequence"/>
</dbReference>
<feature type="compositionally biased region" description="Basic and acidic residues" evidence="1">
    <location>
        <begin position="36"/>
        <end position="55"/>
    </location>
</feature>
<dbReference type="SUPFAM" id="SSF50978">
    <property type="entry name" value="WD40 repeat-like"/>
    <property type="match status" value="1"/>
</dbReference>
<accession>A0ABD3U132</accession>
<name>A0ABD3U132_SINWO</name>
<evidence type="ECO:0000256" key="1">
    <source>
        <dbReference type="SAM" id="MobiDB-lite"/>
    </source>
</evidence>
<keyword evidence="3" id="KW-1185">Reference proteome</keyword>
<organism evidence="2 3">
    <name type="scientific">Sinanodonta woodiana</name>
    <name type="common">Chinese pond mussel</name>
    <name type="synonym">Anodonta woodiana</name>
    <dbReference type="NCBI Taxonomy" id="1069815"/>
    <lineage>
        <taxon>Eukaryota</taxon>
        <taxon>Metazoa</taxon>
        <taxon>Spiralia</taxon>
        <taxon>Lophotrochozoa</taxon>
        <taxon>Mollusca</taxon>
        <taxon>Bivalvia</taxon>
        <taxon>Autobranchia</taxon>
        <taxon>Heteroconchia</taxon>
        <taxon>Palaeoheterodonta</taxon>
        <taxon>Unionida</taxon>
        <taxon>Unionoidea</taxon>
        <taxon>Unionidae</taxon>
        <taxon>Unioninae</taxon>
        <taxon>Sinanodonta</taxon>
    </lineage>
</organism>
<comment type="caution">
    <text evidence="2">The sequence shown here is derived from an EMBL/GenBank/DDBJ whole genome shotgun (WGS) entry which is preliminary data.</text>
</comment>
<reference evidence="2 3" key="1">
    <citation type="submission" date="2024-11" db="EMBL/GenBank/DDBJ databases">
        <title>Chromosome-level genome assembly of the freshwater bivalve Anodonta woodiana.</title>
        <authorList>
            <person name="Chen X."/>
        </authorList>
    </citation>
    <scope>NUCLEOTIDE SEQUENCE [LARGE SCALE GENOMIC DNA]</scope>
    <source>
        <strain evidence="2">MN2024</strain>
        <tissue evidence="2">Gills</tissue>
    </source>
</reference>
<dbReference type="EMBL" id="JBJQND010000017">
    <property type="protein sequence ID" value="KAL3842233.1"/>
    <property type="molecule type" value="Genomic_DNA"/>
</dbReference>
<dbReference type="AlphaFoldDB" id="A0ABD3U132"/>
<protein>
    <submittedName>
        <fullName evidence="2">Uncharacterized protein</fullName>
    </submittedName>
</protein>
<gene>
    <name evidence="2" type="ORF">ACJMK2_020272</name>
</gene>
<proteinExistence type="predicted"/>
<dbReference type="InterPro" id="IPR036322">
    <property type="entry name" value="WD40_repeat_dom_sf"/>
</dbReference>
<feature type="region of interest" description="Disordered" evidence="1">
    <location>
        <begin position="35"/>
        <end position="58"/>
    </location>
</feature>
<evidence type="ECO:0000313" key="3">
    <source>
        <dbReference type="Proteomes" id="UP001634394"/>
    </source>
</evidence>